<feature type="region of interest" description="Disordered" evidence="1">
    <location>
        <begin position="82"/>
        <end position="117"/>
    </location>
</feature>
<dbReference type="Proteomes" id="UP001210380">
    <property type="component" value="Unassembled WGS sequence"/>
</dbReference>
<evidence type="ECO:0000256" key="1">
    <source>
        <dbReference type="SAM" id="MobiDB-lite"/>
    </source>
</evidence>
<evidence type="ECO:0000313" key="2">
    <source>
        <dbReference type="EMBL" id="MDA3624295.1"/>
    </source>
</evidence>
<feature type="region of interest" description="Disordered" evidence="1">
    <location>
        <begin position="149"/>
        <end position="181"/>
    </location>
</feature>
<name>A0ABT4URF1_9PSEU</name>
<evidence type="ECO:0000313" key="3">
    <source>
        <dbReference type="Proteomes" id="UP001210380"/>
    </source>
</evidence>
<evidence type="ECO:0008006" key="4">
    <source>
        <dbReference type="Google" id="ProtNLM"/>
    </source>
</evidence>
<organism evidence="2 3">
    <name type="scientific">Saccharopolyspora oryzae</name>
    <dbReference type="NCBI Taxonomy" id="2997343"/>
    <lineage>
        <taxon>Bacteria</taxon>
        <taxon>Bacillati</taxon>
        <taxon>Actinomycetota</taxon>
        <taxon>Actinomycetes</taxon>
        <taxon>Pseudonocardiales</taxon>
        <taxon>Pseudonocardiaceae</taxon>
        <taxon>Saccharopolyspora</taxon>
    </lineage>
</organism>
<protein>
    <recommendedName>
        <fullName evidence="4">XRE family transcriptional regulator</fullName>
    </recommendedName>
</protein>
<proteinExistence type="predicted"/>
<reference evidence="2 3" key="1">
    <citation type="submission" date="2022-11" db="EMBL/GenBank/DDBJ databases">
        <title>Draft genome sequence of Saccharopolyspora sp. WRP15-2 isolated from rhizosphere soils of wild rice in Thailand.</title>
        <authorList>
            <person name="Duangmal K."/>
            <person name="Kammanee S."/>
            <person name="Muangham S."/>
        </authorList>
    </citation>
    <scope>NUCLEOTIDE SEQUENCE [LARGE SCALE GENOMIC DNA]</scope>
    <source>
        <strain evidence="2 3">WRP15-2</strain>
    </source>
</reference>
<comment type="caution">
    <text evidence="2">The sequence shown here is derived from an EMBL/GenBank/DDBJ whole genome shotgun (WGS) entry which is preliminary data.</text>
</comment>
<sequence length="181" mass="20035">MARIKLDDAAADRLARAVRARREDLGWGPVEVERNGGPNRDRIWAIENKRQGAYDSKVLDALETGLWWERGSWRDIVYNKAERGVPQPGSETPSAAPRIEEGPHDTPSVGGPEPDSSEELGWYTMLLGACRALGAERFIELSARVAGEIRSQSIHPSRQQSDDDPPPTQPHNNTPLHDRGA</sequence>
<gene>
    <name evidence="2" type="ORF">OU415_02535</name>
</gene>
<accession>A0ABT4URF1</accession>
<dbReference type="EMBL" id="JAQGLA010000002">
    <property type="protein sequence ID" value="MDA3624295.1"/>
    <property type="molecule type" value="Genomic_DNA"/>
</dbReference>
<keyword evidence="3" id="KW-1185">Reference proteome</keyword>
<dbReference type="RefSeq" id="WP_270946858.1">
    <property type="nucleotide sequence ID" value="NZ_JAQGLA010000002.1"/>
</dbReference>